<organism evidence="8 9">
    <name type="scientific">Sphingomonas populi</name>
    <dbReference type="NCBI Taxonomy" id="2484750"/>
    <lineage>
        <taxon>Bacteria</taxon>
        <taxon>Pseudomonadati</taxon>
        <taxon>Pseudomonadota</taxon>
        <taxon>Alphaproteobacteria</taxon>
        <taxon>Sphingomonadales</taxon>
        <taxon>Sphingomonadaceae</taxon>
        <taxon>Sphingomonas</taxon>
    </lineage>
</organism>
<dbReference type="Gene3D" id="1.20.1440.20">
    <property type="entry name" value="LemA-like domain"/>
    <property type="match status" value="1"/>
</dbReference>
<gene>
    <name evidence="8" type="ORF">EWE75_07085</name>
</gene>
<dbReference type="Pfam" id="PF04011">
    <property type="entry name" value="LemA"/>
    <property type="match status" value="1"/>
</dbReference>
<dbReference type="OrthoDB" id="9804152at2"/>
<evidence type="ECO:0000256" key="6">
    <source>
        <dbReference type="SAM" id="MobiDB-lite"/>
    </source>
</evidence>
<dbReference type="InterPro" id="IPR007156">
    <property type="entry name" value="MamQ_LemA"/>
</dbReference>
<proteinExistence type="inferred from homology"/>
<evidence type="ECO:0000256" key="2">
    <source>
        <dbReference type="ARBA" id="ARBA00008854"/>
    </source>
</evidence>
<evidence type="ECO:0000256" key="5">
    <source>
        <dbReference type="ARBA" id="ARBA00023136"/>
    </source>
</evidence>
<evidence type="ECO:0000313" key="8">
    <source>
        <dbReference type="EMBL" id="RZF65233.1"/>
    </source>
</evidence>
<comment type="subcellular location">
    <subcellularLocation>
        <location evidence="1">Membrane</location>
        <topology evidence="1">Single-pass membrane protein</topology>
    </subcellularLocation>
</comment>
<keyword evidence="5 7" id="KW-0472">Membrane</keyword>
<evidence type="ECO:0000256" key="1">
    <source>
        <dbReference type="ARBA" id="ARBA00004167"/>
    </source>
</evidence>
<evidence type="ECO:0000256" key="7">
    <source>
        <dbReference type="SAM" id="Phobius"/>
    </source>
</evidence>
<dbReference type="GO" id="GO:0016020">
    <property type="term" value="C:membrane"/>
    <property type="evidence" value="ECO:0007669"/>
    <property type="project" value="UniProtKB-SubCell"/>
</dbReference>
<name>A0A4Q6XWW1_9SPHN</name>
<dbReference type="EMBL" id="SGIS01000008">
    <property type="protein sequence ID" value="RZF65233.1"/>
    <property type="molecule type" value="Genomic_DNA"/>
</dbReference>
<reference evidence="8 9" key="1">
    <citation type="submission" date="2019-02" db="EMBL/GenBank/DDBJ databases">
        <authorList>
            <person name="Li Y."/>
        </authorList>
    </citation>
    <scope>NUCLEOTIDE SEQUENCE [LARGE SCALE GENOMIC DNA]</scope>
    <source>
        <strain evidence="8 9">3-7</strain>
    </source>
</reference>
<keyword evidence="3 7" id="KW-0812">Transmembrane</keyword>
<dbReference type="Proteomes" id="UP000292085">
    <property type="component" value="Unassembled WGS sequence"/>
</dbReference>
<dbReference type="PANTHER" id="PTHR34478:SF2">
    <property type="entry name" value="MEMBRANE PROTEIN"/>
    <property type="match status" value="1"/>
</dbReference>
<accession>A0A4Q6XWW1</accession>
<comment type="caution">
    <text evidence="8">The sequence shown here is derived from an EMBL/GenBank/DDBJ whole genome shotgun (WGS) entry which is preliminary data.</text>
</comment>
<evidence type="ECO:0000256" key="3">
    <source>
        <dbReference type="ARBA" id="ARBA00022692"/>
    </source>
</evidence>
<keyword evidence="4 7" id="KW-1133">Transmembrane helix</keyword>
<dbReference type="PANTHER" id="PTHR34478">
    <property type="entry name" value="PROTEIN LEMA"/>
    <property type="match status" value="1"/>
</dbReference>
<sequence length="237" mass="26087">MPQRREANPCVRRSRSRPTSGCGHPRLERYPQRVQPVGVGAIFAGANVTYTALWPALALVALAGLFFILIYNRLVRARALVREGWSGITVQLRRRADLVPNLVATVRGYAAHERDLLDAVTARRSDAVKAALPEDAARADAALGGMLGRLMAVVEAYPELKADTNFRALQTELSAIETELQSARRYYNATVRDLNTRVASFPDLLVAGPLGFREEQYFEDADPAIASAPPVRFDSVR</sequence>
<feature type="region of interest" description="Disordered" evidence="6">
    <location>
        <begin position="1"/>
        <end position="27"/>
    </location>
</feature>
<protein>
    <submittedName>
        <fullName evidence="8">LemA family protein</fullName>
    </submittedName>
</protein>
<dbReference type="SUPFAM" id="SSF140478">
    <property type="entry name" value="LemA-like"/>
    <property type="match status" value="1"/>
</dbReference>
<dbReference type="InterPro" id="IPR023353">
    <property type="entry name" value="LemA-like_dom_sf"/>
</dbReference>
<keyword evidence="9" id="KW-1185">Reference proteome</keyword>
<dbReference type="AlphaFoldDB" id="A0A4Q6XWW1"/>
<evidence type="ECO:0000313" key="9">
    <source>
        <dbReference type="Proteomes" id="UP000292085"/>
    </source>
</evidence>
<comment type="similarity">
    <text evidence="2">Belongs to the LemA family.</text>
</comment>
<evidence type="ECO:0000256" key="4">
    <source>
        <dbReference type="ARBA" id="ARBA00022989"/>
    </source>
</evidence>
<feature type="transmembrane region" description="Helical" evidence="7">
    <location>
        <begin position="52"/>
        <end position="72"/>
    </location>
</feature>